<reference evidence="13 14" key="1">
    <citation type="submission" date="2016-10" db="EMBL/GenBank/DDBJ databases">
        <authorList>
            <person name="de Groot N.N."/>
        </authorList>
    </citation>
    <scope>NUCLEOTIDE SEQUENCE [LARGE SCALE GENOMIC DNA]</scope>
    <source>
        <strain evidence="13 14">DSM 18438</strain>
    </source>
</reference>
<keyword evidence="1 10" id="KW-1003">Cell membrane</keyword>
<evidence type="ECO:0000259" key="11">
    <source>
        <dbReference type="Pfam" id="PF03033"/>
    </source>
</evidence>
<accession>A0A1I1FYN7</accession>
<comment type="similarity">
    <text evidence="10">Belongs to the glycosyltransferase 28 family. MurG subfamily.</text>
</comment>
<feature type="domain" description="Glycosyltransferase family 28 N-terminal" evidence="11">
    <location>
        <begin position="10"/>
        <end position="146"/>
    </location>
</feature>
<evidence type="ECO:0000256" key="2">
    <source>
        <dbReference type="ARBA" id="ARBA00022618"/>
    </source>
</evidence>
<feature type="binding site" evidence="10">
    <location>
        <position position="194"/>
    </location>
    <ligand>
        <name>UDP-N-acetyl-alpha-D-glucosamine</name>
        <dbReference type="ChEBI" id="CHEBI:57705"/>
    </ligand>
</feature>
<dbReference type="InterPro" id="IPR004276">
    <property type="entry name" value="GlycoTrans_28_N"/>
</dbReference>
<keyword evidence="7 10" id="KW-0472">Membrane</keyword>
<feature type="binding site" evidence="10">
    <location>
        <begin position="15"/>
        <end position="17"/>
    </location>
    <ligand>
        <name>UDP-N-acetyl-alpha-D-glucosamine</name>
        <dbReference type="ChEBI" id="CHEBI:57705"/>
    </ligand>
</feature>
<feature type="binding site" evidence="10">
    <location>
        <position position="296"/>
    </location>
    <ligand>
        <name>UDP-N-acetyl-alpha-D-glucosamine</name>
        <dbReference type="ChEBI" id="CHEBI:57705"/>
    </ligand>
</feature>
<comment type="function">
    <text evidence="10">Cell wall formation. Catalyzes the transfer of a GlcNAc subunit on undecaprenyl-pyrophosphoryl-MurNAc-pentapeptide (lipid intermediate I) to form undecaprenyl-pyrophosphoryl-MurNAc-(pentapeptide)GlcNAc (lipid intermediate II).</text>
</comment>
<keyword evidence="6 10" id="KW-0573">Peptidoglycan synthesis</keyword>
<keyword evidence="9 10" id="KW-0961">Cell wall biogenesis/degradation</keyword>
<evidence type="ECO:0000256" key="3">
    <source>
        <dbReference type="ARBA" id="ARBA00022676"/>
    </source>
</evidence>
<dbReference type="GO" id="GO:0005975">
    <property type="term" value="P:carbohydrate metabolic process"/>
    <property type="evidence" value="ECO:0007669"/>
    <property type="project" value="InterPro"/>
</dbReference>
<dbReference type="GO" id="GO:0051301">
    <property type="term" value="P:cell division"/>
    <property type="evidence" value="ECO:0007669"/>
    <property type="project" value="UniProtKB-KW"/>
</dbReference>
<evidence type="ECO:0000256" key="7">
    <source>
        <dbReference type="ARBA" id="ARBA00023136"/>
    </source>
</evidence>
<keyword evidence="3 10" id="KW-0328">Glycosyltransferase</keyword>
<dbReference type="Proteomes" id="UP000199058">
    <property type="component" value="Unassembled WGS sequence"/>
</dbReference>
<keyword evidence="2 10" id="KW-0132">Cell division</keyword>
<dbReference type="CDD" id="cd03785">
    <property type="entry name" value="GT28_MurG"/>
    <property type="match status" value="1"/>
</dbReference>
<dbReference type="Pfam" id="PF04101">
    <property type="entry name" value="Glyco_tran_28_C"/>
    <property type="match status" value="1"/>
</dbReference>
<dbReference type="GO" id="GO:0008360">
    <property type="term" value="P:regulation of cell shape"/>
    <property type="evidence" value="ECO:0007669"/>
    <property type="project" value="UniProtKB-KW"/>
</dbReference>
<comment type="pathway">
    <text evidence="10">Cell wall biogenesis; peptidoglycan biosynthesis.</text>
</comment>
<evidence type="ECO:0000256" key="6">
    <source>
        <dbReference type="ARBA" id="ARBA00022984"/>
    </source>
</evidence>
<evidence type="ECO:0000313" key="13">
    <source>
        <dbReference type="EMBL" id="SFC04587.1"/>
    </source>
</evidence>
<dbReference type="EC" id="2.4.1.227" evidence="10"/>
<keyword evidence="14" id="KW-1185">Reference proteome</keyword>
<feature type="binding site" evidence="10">
    <location>
        <begin position="270"/>
        <end position="275"/>
    </location>
    <ligand>
        <name>UDP-N-acetyl-alpha-D-glucosamine</name>
        <dbReference type="ChEBI" id="CHEBI:57705"/>
    </ligand>
</feature>
<comment type="subcellular location">
    <subcellularLocation>
        <location evidence="10">Cell membrane</location>
        <topology evidence="10">Peripheral membrane protein</topology>
        <orientation evidence="10">Cytoplasmic side</orientation>
    </subcellularLocation>
</comment>
<dbReference type="PANTHER" id="PTHR21015:SF22">
    <property type="entry name" value="GLYCOSYLTRANSFERASE"/>
    <property type="match status" value="1"/>
</dbReference>
<dbReference type="GO" id="GO:0051991">
    <property type="term" value="F:UDP-N-acetyl-D-glucosamine:N-acetylmuramoyl-L-alanyl-D-glutamyl-meso-2,6-diaminopimelyl-D-alanyl-D-alanine-diphosphoundecaprenol 4-beta-N-acetylglucosaminlytransferase activity"/>
    <property type="evidence" value="ECO:0007669"/>
    <property type="project" value="RHEA"/>
</dbReference>
<organism evidence="13 14">
    <name type="scientific">Marinospirillum celere</name>
    <dbReference type="NCBI Taxonomy" id="1122252"/>
    <lineage>
        <taxon>Bacteria</taxon>
        <taxon>Pseudomonadati</taxon>
        <taxon>Pseudomonadota</taxon>
        <taxon>Gammaproteobacteria</taxon>
        <taxon>Oceanospirillales</taxon>
        <taxon>Oceanospirillaceae</taxon>
        <taxon>Marinospirillum</taxon>
    </lineage>
</organism>
<dbReference type="AlphaFoldDB" id="A0A1I1FYN7"/>
<feature type="domain" description="Glycosyl transferase family 28 C-terminal" evidence="12">
    <location>
        <begin position="188"/>
        <end position="345"/>
    </location>
</feature>
<feature type="binding site" evidence="10">
    <location>
        <position position="251"/>
    </location>
    <ligand>
        <name>UDP-N-acetyl-alpha-D-glucosamine</name>
        <dbReference type="ChEBI" id="CHEBI:57705"/>
    </ligand>
</feature>
<dbReference type="Gene3D" id="3.40.50.2000">
    <property type="entry name" value="Glycogen Phosphorylase B"/>
    <property type="match status" value="2"/>
</dbReference>
<evidence type="ECO:0000256" key="8">
    <source>
        <dbReference type="ARBA" id="ARBA00023306"/>
    </source>
</evidence>
<dbReference type="HAMAP" id="MF_00033">
    <property type="entry name" value="MurG"/>
    <property type="match status" value="1"/>
</dbReference>
<dbReference type="NCBIfam" id="TIGR01133">
    <property type="entry name" value="murG"/>
    <property type="match status" value="1"/>
</dbReference>
<dbReference type="EMBL" id="FOLH01000002">
    <property type="protein sequence ID" value="SFC04587.1"/>
    <property type="molecule type" value="Genomic_DNA"/>
</dbReference>
<dbReference type="UniPathway" id="UPA00219"/>
<evidence type="ECO:0000256" key="4">
    <source>
        <dbReference type="ARBA" id="ARBA00022679"/>
    </source>
</evidence>
<dbReference type="STRING" id="1122252.SAMN05660443_1300"/>
<evidence type="ECO:0000256" key="10">
    <source>
        <dbReference type="HAMAP-Rule" id="MF_00033"/>
    </source>
</evidence>
<protein>
    <recommendedName>
        <fullName evidence="10">UDP-N-acetylglucosamine--N-acetylmuramyl-(pentapeptide) pyrophosphoryl-undecaprenol N-acetylglucosamine transferase</fullName>
        <ecNumber evidence="10">2.4.1.227</ecNumber>
    </recommendedName>
    <alternativeName>
        <fullName evidence="10">Undecaprenyl-PP-MurNAc-pentapeptide-UDPGlcNAc GlcNAc transferase</fullName>
    </alternativeName>
</protein>
<dbReference type="Pfam" id="PF03033">
    <property type="entry name" value="Glyco_transf_28"/>
    <property type="match status" value="1"/>
</dbReference>
<evidence type="ECO:0000256" key="9">
    <source>
        <dbReference type="ARBA" id="ARBA00023316"/>
    </source>
</evidence>
<name>A0A1I1FYN7_9GAMM</name>
<keyword evidence="8 10" id="KW-0131">Cell cycle</keyword>
<keyword evidence="4 10" id="KW-0808">Transferase</keyword>
<sequence>MKARGIDNLIMAGGTGGHIFPALALARALEEQGQSLAWLGSLKGMEAEQVPAAGIDFYGLSIQGLRGKGKLTLLAAPFRLLAALWQAFRILKRLKPGRVVGFGGFASGPGGLAARLLGIPLYIHEQNALPGLTNRRLADFSKRVFTAFPNAFPPGPKVSCIGNPVRQELLSIAEPEQRYADRDGPLRILVIGGSLGAQVFNQTLPAALALLPEDERPQVRHQAGAGKVEATELAYQAHLEDLSSVEITAFITDMAAAFSWADLVICRAGALTVSEVAAAGVASLLVPFPFAVDDHQTHNARFLADAGAGLLIPQTDFTAEKLALVLSNELGQRNQLQALAVKARQLAKPRATTLMIEQLLKDE</sequence>
<dbReference type="GO" id="GO:0071555">
    <property type="term" value="P:cell wall organization"/>
    <property type="evidence" value="ECO:0007669"/>
    <property type="project" value="UniProtKB-KW"/>
</dbReference>
<dbReference type="InterPro" id="IPR006009">
    <property type="entry name" value="GlcNAc_MurG"/>
</dbReference>
<gene>
    <name evidence="10" type="primary">murG</name>
    <name evidence="13" type="ORF">SAMN05660443_1300</name>
</gene>
<feature type="binding site" evidence="10">
    <location>
        <position position="166"/>
    </location>
    <ligand>
        <name>UDP-N-acetyl-alpha-D-glucosamine</name>
        <dbReference type="ChEBI" id="CHEBI:57705"/>
    </ligand>
</feature>
<dbReference type="GO" id="GO:0050511">
    <property type="term" value="F:undecaprenyldiphospho-muramoylpentapeptide beta-N-acetylglucosaminyltransferase activity"/>
    <property type="evidence" value="ECO:0007669"/>
    <property type="project" value="UniProtKB-UniRule"/>
</dbReference>
<dbReference type="InterPro" id="IPR007235">
    <property type="entry name" value="Glyco_trans_28_C"/>
</dbReference>
<keyword evidence="5 10" id="KW-0133">Cell shape</keyword>
<evidence type="ECO:0000313" key="14">
    <source>
        <dbReference type="Proteomes" id="UP000199058"/>
    </source>
</evidence>
<feature type="binding site" evidence="10">
    <location>
        <position position="127"/>
    </location>
    <ligand>
        <name>UDP-N-acetyl-alpha-D-glucosamine</name>
        <dbReference type="ChEBI" id="CHEBI:57705"/>
    </ligand>
</feature>
<dbReference type="GO" id="GO:0009252">
    <property type="term" value="P:peptidoglycan biosynthetic process"/>
    <property type="evidence" value="ECO:0007669"/>
    <property type="project" value="UniProtKB-UniRule"/>
</dbReference>
<evidence type="ECO:0000259" key="12">
    <source>
        <dbReference type="Pfam" id="PF04101"/>
    </source>
</evidence>
<dbReference type="PANTHER" id="PTHR21015">
    <property type="entry name" value="UDP-N-ACETYLGLUCOSAMINE--N-ACETYLMURAMYL-(PENTAPEPTIDE) PYROPHOSPHORYL-UNDECAPRENOL N-ACETYLGLUCOSAMINE TRANSFERASE 1"/>
    <property type="match status" value="1"/>
</dbReference>
<evidence type="ECO:0000256" key="1">
    <source>
        <dbReference type="ARBA" id="ARBA00022475"/>
    </source>
</evidence>
<dbReference type="RefSeq" id="WP_245751714.1">
    <property type="nucleotide sequence ID" value="NZ_FOLH01000002.1"/>
</dbReference>
<comment type="catalytic activity">
    <reaction evidence="10">
        <text>di-trans,octa-cis-undecaprenyl diphospho-N-acetyl-alpha-D-muramoyl-L-alanyl-D-glutamyl-meso-2,6-diaminopimeloyl-D-alanyl-D-alanine + UDP-N-acetyl-alpha-D-glucosamine = di-trans,octa-cis-undecaprenyl diphospho-[N-acetyl-alpha-D-glucosaminyl-(1-&gt;4)]-N-acetyl-alpha-D-muramoyl-L-alanyl-D-glutamyl-meso-2,6-diaminopimeloyl-D-alanyl-D-alanine + UDP + H(+)</text>
        <dbReference type="Rhea" id="RHEA:31227"/>
        <dbReference type="ChEBI" id="CHEBI:15378"/>
        <dbReference type="ChEBI" id="CHEBI:57705"/>
        <dbReference type="ChEBI" id="CHEBI:58223"/>
        <dbReference type="ChEBI" id="CHEBI:61387"/>
        <dbReference type="ChEBI" id="CHEBI:61388"/>
        <dbReference type="EC" id="2.4.1.227"/>
    </reaction>
</comment>
<evidence type="ECO:0000256" key="5">
    <source>
        <dbReference type="ARBA" id="ARBA00022960"/>
    </source>
</evidence>
<dbReference type="GO" id="GO:0005886">
    <property type="term" value="C:plasma membrane"/>
    <property type="evidence" value="ECO:0007669"/>
    <property type="project" value="UniProtKB-SubCell"/>
</dbReference>
<dbReference type="SUPFAM" id="SSF53756">
    <property type="entry name" value="UDP-Glycosyltransferase/glycogen phosphorylase"/>
    <property type="match status" value="1"/>
</dbReference>
<proteinExistence type="inferred from homology"/>